<dbReference type="Proteomes" id="UP000799777">
    <property type="component" value="Unassembled WGS sequence"/>
</dbReference>
<dbReference type="EMBL" id="ML978202">
    <property type="protein sequence ID" value="KAF2029326.1"/>
    <property type="molecule type" value="Genomic_DNA"/>
</dbReference>
<gene>
    <name evidence="2" type="ORF">EK21DRAFT_89907</name>
</gene>
<evidence type="ECO:0000313" key="2">
    <source>
        <dbReference type="EMBL" id="KAF2029326.1"/>
    </source>
</evidence>
<feature type="region of interest" description="Disordered" evidence="1">
    <location>
        <begin position="124"/>
        <end position="143"/>
    </location>
</feature>
<evidence type="ECO:0000256" key="1">
    <source>
        <dbReference type="SAM" id="MobiDB-lite"/>
    </source>
</evidence>
<name>A0A9P4LJL3_9PLEO</name>
<reference evidence="2" key="1">
    <citation type="journal article" date="2020" name="Stud. Mycol.">
        <title>101 Dothideomycetes genomes: a test case for predicting lifestyles and emergence of pathogens.</title>
        <authorList>
            <person name="Haridas S."/>
            <person name="Albert R."/>
            <person name="Binder M."/>
            <person name="Bloem J."/>
            <person name="Labutti K."/>
            <person name="Salamov A."/>
            <person name="Andreopoulos B."/>
            <person name="Baker S."/>
            <person name="Barry K."/>
            <person name="Bills G."/>
            <person name="Bluhm B."/>
            <person name="Cannon C."/>
            <person name="Castanera R."/>
            <person name="Culley D."/>
            <person name="Daum C."/>
            <person name="Ezra D."/>
            <person name="Gonzalez J."/>
            <person name="Henrissat B."/>
            <person name="Kuo A."/>
            <person name="Liang C."/>
            <person name="Lipzen A."/>
            <person name="Lutzoni F."/>
            <person name="Magnuson J."/>
            <person name="Mondo S."/>
            <person name="Nolan M."/>
            <person name="Ohm R."/>
            <person name="Pangilinan J."/>
            <person name="Park H.-J."/>
            <person name="Ramirez L."/>
            <person name="Alfaro M."/>
            <person name="Sun H."/>
            <person name="Tritt A."/>
            <person name="Yoshinaga Y."/>
            <person name="Zwiers L.-H."/>
            <person name="Turgeon B."/>
            <person name="Goodwin S."/>
            <person name="Spatafora J."/>
            <person name="Crous P."/>
            <person name="Grigoriev I."/>
        </authorList>
    </citation>
    <scope>NUCLEOTIDE SEQUENCE</scope>
    <source>
        <strain evidence="2">CBS 110217</strain>
    </source>
</reference>
<proteinExistence type="predicted"/>
<protein>
    <submittedName>
        <fullName evidence="2">Uncharacterized protein</fullName>
    </submittedName>
</protein>
<accession>A0A9P4LJL3</accession>
<sequence length="197" mass="21272">MATGDAPILSIVVSDSSRACVSHASPIPAAQMSACSSDSTSAPTADEAAAIVTLAGECSLRGRYERARRRHQAPWRRLRAAYNTLRPPAYEDDISRQTLGLENRRGKLPCVKHFGALRLAAHGAQPLQGRSRTRRTGTTSDKGHQFARITDAGGNREIGKNGCSWYTLLPIASARCPPEQRSLDAEPTQQLASRAHT</sequence>
<comment type="caution">
    <text evidence="2">The sequence shown here is derived from an EMBL/GenBank/DDBJ whole genome shotgun (WGS) entry which is preliminary data.</text>
</comment>
<evidence type="ECO:0000313" key="3">
    <source>
        <dbReference type="Proteomes" id="UP000799777"/>
    </source>
</evidence>
<dbReference type="AlphaFoldDB" id="A0A9P4LJL3"/>
<organism evidence="2 3">
    <name type="scientific">Setomelanomma holmii</name>
    <dbReference type="NCBI Taxonomy" id="210430"/>
    <lineage>
        <taxon>Eukaryota</taxon>
        <taxon>Fungi</taxon>
        <taxon>Dikarya</taxon>
        <taxon>Ascomycota</taxon>
        <taxon>Pezizomycotina</taxon>
        <taxon>Dothideomycetes</taxon>
        <taxon>Pleosporomycetidae</taxon>
        <taxon>Pleosporales</taxon>
        <taxon>Pleosporineae</taxon>
        <taxon>Phaeosphaeriaceae</taxon>
        <taxon>Setomelanomma</taxon>
    </lineage>
</organism>
<keyword evidence="3" id="KW-1185">Reference proteome</keyword>